<keyword evidence="5 9" id="KW-0028">Amino-acid biosynthesis</keyword>
<dbReference type="Proteomes" id="UP000515847">
    <property type="component" value="Chromosome"/>
</dbReference>
<feature type="binding site" evidence="9">
    <location>
        <position position="26"/>
    </location>
    <ligand>
        <name>3-phosphoshikimate</name>
        <dbReference type="ChEBI" id="CHEBI:145989"/>
    </ligand>
</feature>
<gene>
    <name evidence="9 11" type="primary">aroA</name>
    <name evidence="11" type="ORF">BR63_16050</name>
</gene>
<sequence length="428" mass="45708">MRITITQTEKMEGTIQVPGDKSISHRSIMLGALAQGVTRIEGFLMAEDCLSTVRCFRTLGVPITMEGKSVRVEGRGLYGLQEPEDVLDVGNSGTTIRLMMGILAGQPFTSFLTGDPSIRRRPMGRVAKPLREMGANIVGRQNGNLAPLAVQGGNLKPISYKTPVASAQIKSSILLAGLYAPGWTEVIEPEQSRNHSELMLKAFGAEIETDGPAVRVKGGAQLKGQQVQVPGDISSAAFFMVAGLIVPQGKIVIENVGLNPTRDGILEVLQAMGGKIRLFDTRVVAGELIGNIEIQSSELRGVSIGGAIIPRLIDEIPVLAVAAAFAEGVTEIHDAAELKVKESNRLYAISEGLTRLGAQIEELPDGLRIIGGKPLKGNVCQSYHDHRIAMALAVAGLRAEGETHIEDGEAVNISFPEFTQLISQLQKV</sequence>
<comment type="subcellular location">
    <subcellularLocation>
        <location evidence="9">Cytoplasm</location>
    </subcellularLocation>
</comment>
<dbReference type="PROSITE" id="PS00885">
    <property type="entry name" value="EPSP_SYNTHASE_2"/>
    <property type="match status" value="1"/>
</dbReference>
<feature type="binding site" evidence="9">
    <location>
        <position position="93"/>
    </location>
    <ligand>
        <name>phosphoenolpyruvate</name>
        <dbReference type="ChEBI" id="CHEBI:58702"/>
    </ligand>
</feature>
<dbReference type="EC" id="2.5.1.19" evidence="9"/>
<dbReference type="FunFam" id="3.65.10.10:FF:000006">
    <property type="entry name" value="3-phosphoshikimate 1-carboxyvinyltransferase"/>
    <property type="match status" value="1"/>
</dbReference>
<comment type="function">
    <text evidence="1 9">Catalyzes the transfer of the enolpyruvyl moiety of phosphoenolpyruvate (PEP) to the 5-hydroxyl of shikimate-3-phosphate (S3P) to produce enolpyruvyl shikimate-3-phosphate and inorganic phosphate.</text>
</comment>
<dbReference type="PANTHER" id="PTHR21090:SF5">
    <property type="entry name" value="PENTAFUNCTIONAL AROM POLYPEPTIDE"/>
    <property type="match status" value="1"/>
</dbReference>
<evidence type="ECO:0000313" key="12">
    <source>
        <dbReference type="Proteomes" id="UP000515847"/>
    </source>
</evidence>
<feature type="binding site" evidence="9">
    <location>
        <position position="345"/>
    </location>
    <ligand>
        <name>phosphoenolpyruvate</name>
        <dbReference type="ChEBI" id="CHEBI:58702"/>
    </ligand>
</feature>
<dbReference type="NCBIfam" id="TIGR01356">
    <property type="entry name" value="aroA"/>
    <property type="match status" value="1"/>
</dbReference>
<dbReference type="Gene3D" id="3.65.10.10">
    <property type="entry name" value="Enolpyruvate transferase domain"/>
    <property type="match status" value="2"/>
</dbReference>
<evidence type="ECO:0000256" key="8">
    <source>
        <dbReference type="ARBA" id="ARBA00044633"/>
    </source>
</evidence>
<feature type="binding site" evidence="9">
    <location>
        <position position="341"/>
    </location>
    <ligand>
        <name>3-phosphoshikimate</name>
        <dbReference type="ChEBI" id="CHEBI:145989"/>
    </ligand>
</feature>
<dbReference type="InterPro" id="IPR036968">
    <property type="entry name" value="Enolpyruvate_Tfrase_sf"/>
</dbReference>
<name>A0A7G6E6E9_THEFR</name>
<evidence type="ECO:0000256" key="3">
    <source>
        <dbReference type="ARBA" id="ARBA00009948"/>
    </source>
</evidence>
<feature type="active site" description="Proton acceptor" evidence="9">
    <location>
        <position position="314"/>
    </location>
</feature>
<feature type="binding site" evidence="9">
    <location>
        <position position="387"/>
    </location>
    <ligand>
        <name>phosphoenolpyruvate</name>
        <dbReference type="ChEBI" id="CHEBI:58702"/>
    </ligand>
</feature>
<dbReference type="FunFam" id="3.65.10.10:FF:000005">
    <property type="entry name" value="3-phosphoshikimate 1-carboxyvinyltransferase"/>
    <property type="match status" value="1"/>
</dbReference>
<feature type="binding site" evidence="9">
    <location>
        <position position="21"/>
    </location>
    <ligand>
        <name>phosphoenolpyruvate</name>
        <dbReference type="ChEBI" id="CHEBI:58702"/>
    </ligand>
</feature>
<evidence type="ECO:0000256" key="2">
    <source>
        <dbReference type="ARBA" id="ARBA00004811"/>
    </source>
</evidence>
<comment type="similarity">
    <text evidence="3 9">Belongs to the EPSP synthase family.</text>
</comment>
<feature type="binding site" evidence="9">
    <location>
        <position position="168"/>
    </location>
    <ligand>
        <name>3-phosphoshikimate</name>
        <dbReference type="ChEBI" id="CHEBI:145989"/>
    </ligand>
</feature>
<evidence type="ECO:0000259" key="10">
    <source>
        <dbReference type="Pfam" id="PF00275"/>
    </source>
</evidence>
<dbReference type="GO" id="GO:0009423">
    <property type="term" value="P:chorismate biosynthetic process"/>
    <property type="evidence" value="ECO:0007669"/>
    <property type="project" value="UniProtKB-UniRule"/>
</dbReference>
<dbReference type="GO" id="GO:0008652">
    <property type="term" value="P:amino acid biosynthetic process"/>
    <property type="evidence" value="ECO:0007669"/>
    <property type="project" value="UniProtKB-KW"/>
</dbReference>
<comment type="caution">
    <text evidence="9">Lacks conserved residue(s) required for the propagation of feature annotation.</text>
</comment>
<dbReference type="PANTHER" id="PTHR21090">
    <property type="entry name" value="AROM/DEHYDROQUINATE SYNTHASE"/>
    <property type="match status" value="1"/>
</dbReference>
<accession>A0A7G6E6E9</accession>
<dbReference type="KEGG" id="tfr:BR63_16050"/>
<dbReference type="InterPro" id="IPR001986">
    <property type="entry name" value="Enolpyruvate_Tfrase_dom"/>
</dbReference>
<proteinExistence type="inferred from homology"/>
<dbReference type="HAMAP" id="MF_00210">
    <property type="entry name" value="EPSP_synth"/>
    <property type="match status" value="1"/>
</dbReference>
<feature type="binding site" evidence="9">
    <location>
        <position position="21"/>
    </location>
    <ligand>
        <name>3-phosphoshikimate</name>
        <dbReference type="ChEBI" id="CHEBI:145989"/>
    </ligand>
</feature>
<dbReference type="GO" id="GO:0009073">
    <property type="term" value="P:aromatic amino acid family biosynthetic process"/>
    <property type="evidence" value="ECO:0007669"/>
    <property type="project" value="UniProtKB-KW"/>
</dbReference>
<protein>
    <recommendedName>
        <fullName evidence="9">3-phosphoshikimate 1-carboxyvinyltransferase</fullName>
        <ecNumber evidence="9">2.5.1.19</ecNumber>
    </recommendedName>
    <alternativeName>
        <fullName evidence="9">5-enolpyruvylshikimate-3-phosphate synthase</fullName>
        <shortName evidence="9">EPSP synthase</shortName>
        <shortName evidence="9">EPSPS</shortName>
    </alternativeName>
</protein>
<dbReference type="EMBL" id="CP045798">
    <property type="protein sequence ID" value="QNB47653.1"/>
    <property type="molecule type" value="Genomic_DNA"/>
</dbReference>
<dbReference type="PIRSF" id="PIRSF000505">
    <property type="entry name" value="EPSPS"/>
    <property type="match status" value="1"/>
</dbReference>
<comment type="subunit">
    <text evidence="9">Monomer.</text>
</comment>
<comment type="pathway">
    <text evidence="2 9">Metabolic intermediate biosynthesis; chorismate biosynthesis; chorismate from D-erythrose 4-phosphate and phosphoenolpyruvate: step 6/7.</text>
</comment>
<dbReference type="UniPathway" id="UPA00053">
    <property type="reaction ID" value="UER00089"/>
</dbReference>
<evidence type="ECO:0000256" key="5">
    <source>
        <dbReference type="ARBA" id="ARBA00022605"/>
    </source>
</evidence>
<feature type="binding site" evidence="9">
    <location>
        <position position="22"/>
    </location>
    <ligand>
        <name>3-phosphoshikimate</name>
        <dbReference type="ChEBI" id="CHEBI:145989"/>
    </ligand>
</feature>
<dbReference type="GO" id="GO:0003866">
    <property type="term" value="F:3-phosphoshikimate 1-carboxyvinyltransferase activity"/>
    <property type="evidence" value="ECO:0007669"/>
    <property type="project" value="UniProtKB-UniRule"/>
</dbReference>
<evidence type="ECO:0000256" key="7">
    <source>
        <dbReference type="ARBA" id="ARBA00023141"/>
    </source>
</evidence>
<dbReference type="RefSeq" id="WP_034425927.1">
    <property type="nucleotide sequence ID" value="NZ_CP045798.1"/>
</dbReference>
<comment type="catalytic activity">
    <reaction evidence="8">
        <text>3-phosphoshikimate + phosphoenolpyruvate = 5-O-(1-carboxyvinyl)-3-phosphoshikimate + phosphate</text>
        <dbReference type="Rhea" id="RHEA:21256"/>
        <dbReference type="ChEBI" id="CHEBI:43474"/>
        <dbReference type="ChEBI" id="CHEBI:57701"/>
        <dbReference type="ChEBI" id="CHEBI:58702"/>
        <dbReference type="ChEBI" id="CHEBI:145989"/>
        <dbReference type="EC" id="2.5.1.19"/>
    </reaction>
    <physiologicalReaction direction="left-to-right" evidence="8">
        <dbReference type="Rhea" id="RHEA:21257"/>
    </physiologicalReaction>
</comment>
<dbReference type="SUPFAM" id="SSF55205">
    <property type="entry name" value="EPT/RTPC-like"/>
    <property type="match status" value="1"/>
</dbReference>
<dbReference type="OrthoDB" id="9809920at2"/>
<dbReference type="InterPro" id="IPR023193">
    <property type="entry name" value="EPSP_synthase_CS"/>
</dbReference>
<feature type="domain" description="Enolpyruvate transferase" evidence="10">
    <location>
        <begin position="6"/>
        <end position="420"/>
    </location>
</feature>
<dbReference type="InterPro" id="IPR006264">
    <property type="entry name" value="EPSP_synthase"/>
</dbReference>
<dbReference type="AlphaFoldDB" id="A0A7G6E6E9"/>
<evidence type="ECO:0000256" key="1">
    <source>
        <dbReference type="ARBA" id="ARBA00002174"/>
    </source>
</evidence>
<evidence type="ECO:0000256" key="6">
    <source>
        <dbReference type="ARBA" id="ARBA00022679"/>
    </source>
</evidence>
<keyword evidence="4 9" id="KW-0963">Cytoplasm</keyword>
<keyword evidence="7 9" id="KW-0057">Aromatic amino acid biosynthesis</keyword>
<feature type="binding site" evidence="9">
    <location>
        <position position="121"/>
    </location>
    <ligand>
        <name>phosphoenolpyruvate</name>
        <dbReference type="ChEBI" id="CHEBI:58702"/>
    </ligand>
</feature>
<dbReference type="CDD" id="cd01556">
    <property type="entry name" value="EPSP_synthase"/>
    <property type="match status" value="1"/>
</dbReference>
<organism evidence="11 12">
    <name type="scientific">Thermanaerosceptrum fracticalcis</name>
    <dbReference type="NCBI Taxonomy" id="1712410"/>
    <lineage>
        <taxon>Bacteria</taxon>
        <taxon>Bacillati</taxon>
        <taxon>Bacillota</taxon>
        <taxon>Clostridia</taxon>
        <taxon>Eubacteriales</taxon>
        <taxon>Peptococcaceae</taxon>
        <taxon>Thermanaerosceptrum</taxon>
    </lineage>
</organism>
<dbReference type="GO" id="GO:0005737">
    <property type="term" value="C:cytoplasm"/>
    <property type="evidence" value="ECO:0007669"/>
    <property type="project" value="UniProtKB-SubCell"/>
</dbReference>
<keyword evidence="12" id="KW-1185">Reference proteome</keyword>
<feature type="binding site" evidence="9">
    <location>
        <position position="314"/>
    </location>
    <ligand>
        <name>3-phosphoshikimate</name>
        <dbReference type="ChEBI" id="CHEBI:145989"/>
    </ligand>
</feature>
<dbReference type="InterPro" id="IPR013792">
    <property type="entry name" value="RNA3'P_cycl/enolpyr_Trfase_a/b"/>
</dbReference>
<dbReference type="PROSITE" id="PS00104">
    <property type="entry name" value="EPSP_SYNTHASE_1"/>
    <property type="match status" value="1"/>
</dbReference>
<reference evidence="11 12" key="1">
    <citation type="journal article" date="2019" name="Front. Microbiol.">
        <title>Thermoanaerosceptrum fracticalcis gen. nov. sp. nov., a Novel Fumarate-Fermenting Microorganism From a Deep Fractured Carbonate Aquifer of the US Great Basin.</title>
        <authorList>
            <person name="Hamilton-Brehm S.D."/>
            <person name="Stewart L.E."/>
            <person name="Zavarin M."/>
            <person name="Caldwell M."/>
            <person name="Lawson P.A."/>
            <person name="Onstott T.C."/>
            <person name="Grzymski J."/>
            <person name="Neveux I."/>
            <person name="Lollar B.S."/>
            <person name="Russell C.E."/>
            <person name="Moser D.P."/>
        </authorList>
    </citation>
    <scope>NUCLEOTIDE SEQUENCE [LARGE SCALE GENOMIC DNA]</scope>
    <source>
        <strain evidence="11 12">DRI-13</strain>
    </source>
</reference>
<evidence type="ECO:0000256" key="9">
    <source>
        <dbReference type="HAMAP-Rule" id="MF_00210"/>
    </source>
</evidence>
<feature type="binding site" evidence="9">
    <location>
        <position position="166"/>
    </location>
    <ligand>
        <name>3-phosphoshikimate</name>
        <dbReference type="ChEBI" id="CHEBI:145989"/>
    </ligand>
</feature>
<feature type="binding site" evidence="9">
    <location>
        <position position="168"/>
    </location>
    <ligand>
        <name>phosphoenolpyruvate</name>
        <dbReference type="ChEBI" id="CHEBI:58702"/>
    </ligand>
</feature>
<evidence type="ECO:0000313" key="11">
    <source>
        <dbReference type="EMBL" id="QNB47653.1"/>
    </source>
</evidence>
<keyword evidence="6 9" id="KW-0808">Transferase</keyword>
<dbReference type="Pfam" id="PF00275">
    <property type="entry name" value="EPSP_synthase"/>
    <property type="match status" value="1"/>
</dbReference>
<evidence type="ECO:0000256" key="4">
    <source>
        <dbReference type="ARBA" id="ARBA00022490"/>
    </source>
</evidence>